<feature type="compositionally biased region" description="Basic and acidic residues" evidence="1">
    <location>
        <begin position="30"/>
        <end position="46"/>
    </location>
</feature>
<dbReference type="AlphaFoldDB" id="A0A9N9AIS5"/>
<evidence type="ECO:0000313" key="2">
    <source>
        <dbReference type="EMBL" id="CAG8532035.1"/>
    </source>
</evidence>
<accession>A0A9N9AIS5</accession>
<reference evidence="2" key="1">
    <citation type="submission" date="2021-06" db="EMBL/GenBank/DDBJ databases">
        <authorList>
            <person name="Kallberg Y."/>
            <person name="Tangrot J."/>
            <person name="Rosling A."/>
        </authorList>
    </citation>
    <scope>NUCLEOTIDE SEQUENCE</scope>
    <source>
        <strain evidence="2">87-6 pot B 2015</strain>
    </source>
</reference>
<evidence type="ECO:0000256" key="1">
    <source>
        <dbReference type="SAM" id="MobiDB-lite"/>
    </source>
</evidence>
<organism evidence="2 3">
    <name type="scientific">Funneliformis mosseae</name>
    <name type="common">Endomycorrhizal fungus</name>
    <name type="synonym">Glomus mosseae</name>
    <dbReference type="NCBI Taxonomy" id="27381"/>
    <lineage>
        <taxon>Eukaryota</taxon>
        <taxon>Fungi</taxon>
        <taxon>Fungi incertae sedis</taxon>
        <taxon>Mucoromycota</taxon>
        <taxon>Glomeromycotina</taxon>
        <taxon>Glomeromycetes</taxon>
        <taxon>Glomerales</taxon>
        <taxon>Glomeraceae</taxon>
        <taxon>Funneliformis</taxon>
    </lineage>
</organism>
<proteinExistence type="predicted"/>
<sequence>MKQYRYFYNSKCCEISIIRDGSEDNLIFDYDNHDSDYRETDNKSDNSNKGSNNHSDNNNEVKYDINEYKEQEVPDYENEYE</sequence>
<evidence type="ECO:0000313" key="3">
    <source>
        <dbReference type="Proteomes" id="UP000789375"/>
    </source>
</evidence>
<protein>
    <submittedName>
        <fullName evidence="2">15789_t:CDS:1</fullName>
    </submittedName>
</protein>
<gene>
    <name evidence="2" type="ORF">FMOSSE_LOCUS5556</name>
</gene>
<keyword evidence="3" id="KW-1185">Reference proteome</keyword>
<feature type="compositionally biased region" description="Basic and acidic residues" evidence="1">
    <location>
        <begin position="57"/>
        <end position="72"/>
    </location>
</feature>
<name>A0A9N9AIS5_FUNMO</name>
<feature type="region of interest" description="Disordered" evidence="1">
    <location>
        <begin position="24"/>
        <end position="81"/>
    </location>
</feature>
<dbReference type="EMBL" id="CAJVPP010001067">
    <property type="protein sequence ID" value="CAG8532035.1"/>
    <property type="molecule type" value="Genomic_DNA"/>
</dbReference>
<dbReference type="Proteomes" id="UP000789375">
    <property type="component" value="Unassembled WGS sequence"/>
</dbReference>
<comment type="caution">
    <text evidence="2">The sequence shown here is derived from an EMBL/GenBank/DDBJ whole genome shotgun (WGS) entry which is preliminary data.</text>
</comment>
<feature type="compositionally biased region" description="Low complexity" evidence="1">
    <location>
        <begin position="47"/>
        <end position="56"/>
    </location>
</feature>